<keyword evidence="2" id="KW-1185">Reference proteome</keyword>
<dbReference type="EMBL" id="BAABJM010000011">
    <property type="protein sequence ID" value="GAA5069929.1"/>
    <property type="molecule type" value="Genomic_DNA"/>
</dbReference>
<dbReference type="Pfam" id="PF08965">
    <property type="entry name" value="Aca2_YdiL"/>
    <property type="match status" value="1"/>
</dbReference>
<sequence length="126" mass="14295">MNDLLGTETAAGFRATRELLGLPVPWCARLFEVADRTIERWERGSFQIPVTAARQLSDIAAETVQVIEAMVHAIHAGNVSPCLHTYRTNADYHRHEPDTRFPATWHRAVCARIMTELPQVELQFID</sequence>
<accession>A0ABP9L2T2</accession>
<dbReference type="RefSeq" id="WP_345499991.1">
    <property type="nucleotide sequence ID" value="NZ_BAABJM010000011.1"/>
</dbReference>
<protein>
    <recommendedName>
        <fullName evidence="3">DUF1870 family protein</fullName>
    </recommendedName>
</protein>
<evidence type="ECO:0008006" key="3">
    <source>
        <dbReference type="Google" id="ProtNLM"/>
    </source>
</evidence>
<reference evidence="2" key="1">
    <citation type="journal article" date="2019" name="Int. J. Syst. Evol. Microbiol.">
        <title>The Global Catalogue of Microorganisms (GCM) 10K type strain sequencing project: providing services to taxonomists for standard genome sequencing and annotation.</title>
        <authorList>
            <consortium name="The Broad Institute Genomics Platform"/>
            <consortium name="The Broad Institute Genome Sequencing Center for Infectious Disease"/>
            <person name="Wu L."/>
            <person name="Ma J."/>
        </authorList>
    </citation>
    <scope>NUCLEOTIDE SEQUENCE [LARGE SCALE GENOMIC DNA]</scope>
    <source>
        <strain evidence="2">JCM 18298</strain>
    </source>
</reference>
<proteinExistence type="predicted"/>
<name>A0ABP9L2T2_9NOCA</name>
<dbReference type="InterPro" id="IPR027910">
    <property type="entry name" value="YdiL_sf"/>
</dbReference>
<organism evidence="1 2">
    <name type="scientific">Nocardia callitridis</name>
    <dbReference type="NCBI Taxonomy" id="648753"/>
    <lineage>
        <taxon>Bacteria</taxon>
        <taxon>Bacillati</taxon>
        <taxon>Actinomycetota</taxon>
        <taxon>Actinomycetes</taxon>
        <taxon>Mycobacteriales</taxon>
        <taxon>Nocardiaceae</taxon>
        <taxon>Nocardia</taxon>
    </lineage>
</organism>
<dbReference type="Proteomes" id="UP001500603">
    <property type="component" value="Unassembled WGS sequence"/>
</dbReference>
<dbReference type="InterPro" id="IPR015060">
    <property type="entry name" value="Aca2_YdiL-like"/>
</dbReference>
<dbReference type="SUPFAM" id="SSF47413">
    <property type="entry name" value="lambda repressor-like DNA-binding domains"/>
    <property type="match status" value="1"/>
</dbReference>
<dbReference type="InterPro" id="IPR010982">
    <property type="entry name" value="Lambda_DNA-bd_dom_sf"/>
</dbReference>
<gene>
    <name evidence="1" type="ORF">GCM10023318_61730</name>
</gene>
<evidence type="ECO:0000313" key="2">
    <source>
        <dbReference type="Proteomes" id="UP001500603"/>
    </source>
</evidence>
<dbReference type="Gene3D" id="1.10.3100.10">
    <property type="entry name" value="Putative cytoplasmic protein"/>
    <property type="match status" value="1"/>
</dbReference>
<evidence type="ECO:0000313" key="1">
    <source>
        <dbReference type="EMBL" id="GAA5069929.1"/>
    </source>
</evidence>
<comment type="caution">
    <text evidence="1">The sequence shown here is derived from an EMBL/GenBank/DDBJ whole genome shotgun (WGS) entry which is preliminary data.</text>
</comment>